<feature type="region of interest" description="Disordered" evidence="1">
    <location>
        <begin position="65"/>
        <end position="92"/>
    </location>
</feature>
<protein>
    <submittedName>
        <fullName evidence="2">Uncharacterized protein</fullName>
    </submittedName>
</protein>
<name>A0ABN7LXU3_9BURK</name>
<evidence type="ECO:0000313" key="2">
    <source>
        <dbReference type="EMBL" id="CAE6766529.1"/>
    </source>
</evidence>
<evidence type="ECO:0000256" key="1">
    <source>
        <dbReference type="SAM" id="MobiDB-lite"/>
    </source>
</evidence>
<keyword evidence="3" id="KW-1185">Reference proteome</keyword>
<proteinExistence type="predicted"/>
<accession>A0ABN7LXU3</accession>
<feature type="compositionally biased region" description="Basic and acidic residues" evidence="1">
    <location>
        <begin position="82"/>
        <end position="92"/>
    </location>
</feature>
<comment type="caution">
    <text evidence="2">The sequence shown here is derived from an EMBL/GenBank/DDBJ whole genome shotgun (WGS) entry which is preliminary data.</text>
</comment>
<sequence>MKRTRAMSPPVEVQYRTIEDDDSRASQAQPDITAIATTQATAMAAGTADAMPDSLLLERKGCAQAGSAARQGQTSGEAGGVSEERRRIMLSD</sequence>
<evidence type="ECO:0000313" key="3">
    <source>
        <dbReference type="Proteomes" id="UP000674425"/>
    </source>
</evidence>
<dbReference type="Proteomes" id="UP000674425">
    <property type="component" value="Unassembled WGS sequence"/>
</dbReference>
<dbReference type="EMBL" id="CAJNAU010000030">
    <property type="protein sequence ID" value="CAE6766529.1"/>
    <property type="molecule type" value="Genomic_DNA"/>
</dbReference>
<reference evidence="2 3" key="1">
    <citation type="submission" date="2021-02" db="EMBL/GenBank/DDBJ databases">
        <authorList>
            <person name="Vanwijnsberghe S."/>
        </authorList>
    </citation>
    <scope>NUCLEOTIDE SEQUENCE [LARGE SCALE GENOMIC DNA]</scope>
    <source>
        <strain evidence="2 3">R-69658</strain>
    </source>
</reference>
<gene>
    <name evidence="2" type="ORF">R69658_03418</name>
</gene>
<organism evidence="2 3">
    <name type="scientific">Paraburkholderia aspalathi</name>
    <dbReference type="NCBI Taxonomy" id="1324617"/>
    <lineage>
        <taxon>Bacteria</taxon>
        <taxon>Pseudomonadati</taxon>
        <taxon>Pseudomonadota</taxon>
        <taxon>Betaproteobacteria</taxon>
        <taxon>Burkholderiales</taxon>
        <taxon>Burkholderiaceae</taxon>
        <taxon>Paraburkholderia</taxon>
    </lineage>
</organism>